<sequence length="204" mass="21406">MTEDVPFIAALHGKDDQRFHCTASIIAPQWILTAKHCVQDGAAKTFRIGSLTRSSGGQTADSADIRTAPGADDVALVKLAKEVEVSQYAKVGDVGEAKVGVAEHVFGWGYENSDWTNLPENLKTSSGDIQQTDCGQGFGDAFCIHNDGETSGGDSGGPAIDDATGNIIGVCSFGHKPTQGDGFGGYQTVVSQEVRDWIKQTAGV</sequence>
<evidence type="ECO:0000313" key="3">
    <source>
        <dbReference type="Proteomes" id="UP001501116"/>
    </source>
</evidence>
<proteinExistence type="predicted"/>
<dbReference type="PROSITE" id="PS50240">
    <property type="entry name" value="TRYPSIN_DOM"/>
    <property type="match status" value="1"/>
</dbReference>
<keyword evidence="3" id="KW-1185">Reference proteome</keyword>
<dbReference type="Proteomes" id="UP001501116">
    <property type="component" value="Unassembled WGS sequence"/>
</dbReference>
<name>A0ABP5D630_9PSEU</name>
<reference evidence="3" key="1">
    <citation type="journal article" date="2019" name="Int. J. Syst. Evol. Microbiol.">
        <title>The Global Catalogue of Microorganisms (GCM) 10K type strain sequencing project: providing services to taxonomists for standard genome sequencing and annotation.</title>
        <authorList>
            <consortium name="The Broad Institute Genomics Platform"/>
            <consortium name="The Broad Institute Genome Sequencing Center for Infectious Disease"/>
            <person name="Wu L."/>
            <person name="Ma J."/>
        </authorList>
    </citation>
    <scope>NUCLEOTIDE SEQUENCE [LARGE SCALE GENOMIC DNA]</scope>
    <source>
        <strain evidence="3">JCM 14545</strain>
    </source>
</reference>
<dbReference type="InterPro" id="IPR043504">
    <property type="entry name" value="Peptidase_S1_PA_chymotrypsin"/>
</dbReference>
<dbReference type="PRINTS" id="PR00722">
    <property type="entry name" value="CHYMOTRYPSIN"/>
</dbReference>
<dbReference type="InterPro" id="IPR051333">
    <property type="entry name" value="CLIP_Serine_Protease"/>
</dbReference>
<accession>A0ABP5D630</accession>
<protein>
    <submittedName>
        <fullName evidence="2">Trypsin-like serine protease</fullName>
    </submittedName>
</protein>
<dbReference type="InterPro" id="IPR009003">
    <property type="entry name" value="Peptidase_S1_PA"/>
</dbReference>
<dbReference type="PANTHER" id="PTHR24260">
    <property type="match status" value="1"/>
</dbReference>
<dbReference type="InterPro" id="IPR001254">
    <property type="entry name" value="Trypsin_dom"/>
</dbReference>
<feature type="domain" description="Peptidase S1" evidence="1">
    <location>
        <begin position="1"/>
        <end position="203"/>
    </location>
</feature>
<dbReference type="SMART" id="SM00020">
    <property type="entry name" value="Tryp_SPc"/>
    <property type="match status" value="1"/>
</dbReference>
<evidence type="ECO:0000313" key="2">
    <source>
        <dbReference type="EMBL" id="GAA1973195.1"/>
    </source>
</evidence>
<dbReference type="Pfam" id="PF00089">
    <property type="entry name" value="Trypsin"/>
    <property type="match status" value="1"/>
</dbReference>
<evidence type="ECO:0000259" key="1">
    <source>
        <dbReference type="PROSITE" id="PS50240"/>
    </source>
</evidence>
<organism evidence="2 3">
    <name type="scientific">Amycolatopsis minnesotensis</name>
    <dbReference type="NCBI Taxonomy" id="337894"/>
    <lineage>
        <taxon>Bacteria</taxon>
        <taxon>Bacillati</taxon>
        <taxon>Actinomycetota</taxon>
        <taxon>Actinomycetes</taxon>
        <taxon>Pseudonocardiales</taxon>
        <taxon>Pseudonocardiaceae</taxon>
        <taxon>Amycolatopsis</taxon>
    </lineage>
</organism>
<dbReference type="PANTHER" id="PTHR24260:SF136">
    <property type="entry name" value="GH08193P-RELATED"/>
    <property type="match status" value="1"/>
</dbReference>
<gene>
    <name evidence="2" type="ORF">GCM10009754_54940</name>
</gene>
<dbReference type="InterPro" id="IPR001314">
    <property type="entry name" value="Peptidase_S1A"/>
</dbReference>
<dbReference type="SUPFAM" id="SSF50494">
    <property type="entry name" value="Trypsin-like serine proteases"/>
    <property type="match status" value="1"/>
</dbReference>
<dbReference type="Gene3D" id="2.40.10.10">
    <property type="entry name" value="Trypsin-like serine proteases"/>
    <property type="match status" value="1"/>
</dbReference>
<dbReference type="EMBL" id="BAAANN010000024">
    <property type="protein sequence ID" value="GAA1973195.1"/>
    <property type="molecule type" value="Genomic_DNA"/>
</dbReference>
<comment type="caution">
    <text evidence="2">The sequence shown here is derived from an EMBL/GenBank/DDBJ whole genome shotgun (WGS) entry which is preliminary data.</text>
</comment>